<evidence type="ECO:0000313" key="2">
    <source>
        <dbReference type="Proteomes" id="UP001150603"/>
    </source>
</evidence>
<protein>
    <submittedName>
        <fullName evidence="1">Uncharacterized protein</fullName>
    </submittedName>
</protein>
<name>A0ACC1J5E2_9FUNG</name>
<keyword evidence="2" id="KW-1185">Reference proteome</keyword>
<dbReference type="EMBL" id="JANBPW010003287">
    <property type="protein sequence ID" value="KAJ1938106.1"/>
    <property type="molecule type" value="Genomic_DNA"/>
</dbReference>
<gene>
    <name evidence="1" type="ORF">FBU59_004547</name>
</gene>
<dbReference type="Proteomes" id="UP001150603">
    <property type="component" value="Unassembled WGS sequence"/>
</dbReference>
<reference evidence="1" key="1">
    <citation type="submission" date="2022-07" db="EMBL/GenBank/DDBJ databases">
        <title>Phylogenomic reconstructions and comparative analyses of Kickxellomycotina fungi.</title>
        <authorList>
            <person name="Reynolds N.K."/>
            <person name="Stajich J.E."/>
            <person name="Barry K."/>
            <person name="Grigoriev I.V."/>
            <person name="Crous P."/>
            <person name="Smith M.E."/>
        </authorList>
    </citation>
    <scope>NUCLEOTIDE SEQUENCE</scope>
    <source>
        <strain evidence="1">NRRL 5244</strain>
    </source>
</reference>
<organism evidence="1 2">
    <name type="scientific">Linderina macrospora</name>
    <dbReference type="NCBI Taxonomy" id="4868"/>
    <lineage>
        <taxon>Eukaryota</taxon>
        <taxon>Fungi</taxon>
        <taxon>Fungi incertae sedis</taxon>
        <taxon>Zoopagomycota</taxon>
        <taxon>Kickxellomycotina</taxon>
        <taxon>Kickxellomycetes</taxon>
        <taxon>Kickxellales</taxon>
        <taxon>Kickxellaceae</taxon>
        <taxon>Linderina</taxon>
    </lineage>
</organism>
<accession>A0ACC1J5E2</accession>
<proteinExistence type="predicted"/>
<evidence type="ECO:0000313" key="1">
    <source>
        <dbReference type="EMBL" id="KAJ1938106.1"/>
    </source>
</evidence>
<sequence>MSFKAWTSVTVRGRYTAAPETFRVRCLGGFAAICSACQHTSLVTPNVHHALLCTHCQEPLTLPLDAHFACPATLEPQFSILEAFDIEEFLSAHAHELSSDTSNDIIVGFADTLFMAAKNSCQIVARTGQVTRMQNGGIWASIVRLCSRQSPSSRRMLVVVSSGALRWYTVHRSLLKGGCLFELVDKVRLGAHTKLVMHGSGRRVVVQGAHTVAEMDVGSRIVADMWFHELAASIRGAPYASASTKFAFMGDGSDVYTSSGLDDDDSDGCEADGDAETIYSMIDAAENDDAARQPNVRISLVSSM</sequence>
<comment type="caution">
    <text evidence="1">The sequence shown here is derived from an EMBL/GenBank/DDBJ whole genome shotgun (WGS) entry which is preliminary data.</text>
</comment>